<sequence>MMVIFGSRALLGVGGGEAVRRLHIVVWRRPTTGLDRKNQHTIKYNYGCRDFILKEFCDRENCQIVGKTIPIKN</sequence>
<dbReference type="Proteomes" id="UP000070373">
    <property type="component" value="Unassembled WGS sequence"/>
</dbReference>
<reference evidence="1 2" key="1">
    <citation type="journal article" date="2016" name="Sci. Rep.">
        <title>Metabolic traits of an uncultured archaeal lineage -MSBL1- from brine pools of the Red Sea.</title>
        <authorList>
            <person name="Mwirichia R."/>
            <person name="Alam I."/>
            <person name="Rashid M."/>
            <person name="Vinu M."/>
            <person name="Ba-Alawi W."/>
            <person name="Anthony Kamau A."/>
            <person name="Kamanda Ngugi D."/>
            <person name="Goker M."/>
            <person name="Klenk H.P."/>
            <person name="Bajic V."/>
            <person name="Stingl U."/>
        </authorList>
    </citation>
    <scope>NUCLEOTIDE SEQUENCE [LARGE SCALE GENOMIC DNA]</scope>
    <source>
        <strain evidence="1">SCGC-AAA259E17</strain>
    </source>
</reference>
<evidence type="ECO:0000313" key="1">
    <source>
        <dbReference type="EMBL" id="KXA93547.1"/>
    </source>
</evidence>
<evidence type="ECO:0000313" key="2">
    <source>
        <dbReference type="Proteomes" id="UP000070373"/>
    </source>
</evidence>
<name>A0A133UH95_9EURY</name>
<protein>
    <submittedName>
        <fullName evidence="1">Uncharacterized protein</fullName>
    </submittedName>
</protein>
<proteinExistence type="predicted"/>
<gene>
    <name evidence="1" type="ORF">AKJ64_00335</name>
</gene>
<keyword evidence="2" id="KW-1185">Reference proteome</keyword>
<comment type="caution">
    <text evidence="1">The sequence shown here is derived from an EMBL/GenBank/DDBJ whole genome shotgun (WGS) entry which is preliminary data.</text>
</comment>
<organism evidence="1 2">
    <name type="scientific">candidate division MSBL1 archaeon SCGC-AAA259E17</name>
    <dbReference type="NCBI Taxonomy" id="1698263"/>
    <lineage>
        <taxon>Archaea</taxon>
        <taxon>Methanobacteriati</taxon>
        <taxon>Methanobacteriota</taxon>
        <taxon>candidate division MSBL1</taxon>
    </lineage>
</organism>
<accession>A0A133UH95</accession>
<dbReference type="EMBL" id="LHXN01000002">
    <property type="protein sequence ID" value="KXA93547.1"/>
    <property type="molecule type" value="Genomic_DNA"/>
</dbReference>
<dbReference type="AlphaFoldDB" id="A0A133UH95"/>